<dbReference type="RefSeq" id="WP_121849807.1">
    <property type="nucleotide sequence ID" value="NZ_CP032050.1"/>
</dbReference>
<reference evidence="1 2" key="1">
    <citation type="submission" date="2018-08" db="EMBL/GenBank/DDBJ databases">
        <title>The reduced genetic potential of extracellular carbohydrate catabolism in Euzebyella marina RN62, a Flavobacteriia bacterium isolated from the hadal water.</title>
        <authorList>
            <person name="Xue C."/>
        </authorList>
    </citation>
    <scope>NUCLEOTIDE SEQUENCE [LARGE SCALE GENOMIC DNA]</scope>
    <source>
        <strain evidence="1 2">RN62</strain>
    </source>
</reference>
<keyword evidence="1" id="KW-0378">Hydrolase</keyword>
<dbReference type="SUPFAM" id="SSF53474">
    <property type="entry name" value="alpha/beta-Hydrolases"/>
    <property type="match status" value="1"/>
</dbReference>
<dbReference type="EMBL" id="CP032050">
    <property type="protein sequence ID" value="AYN68795.1"/>
    <property type="molecule type" value="Genomic_DNA"/>
</dbReference>
<evidence type="ECO:0000313" key="1">
    <source>
        <dbReference type="EMBL" id="AYN68795.1"/>
    </source>
</evidence>
<dbReference type="KEGG" id="emar:D1013_16115"/>
<organism evidence="1 2">
    <name type="scientific">Euzebyella marina</name>
    <dbReference type="NCBI Taxonomy" id="1761453"/>
    <lineage>
        <taxon>Bacteria</taxon>
        <taxon>Pseudomonadati</taxon>
        <taxon>Bacteroidota</taxon>
        <taxon>Flavobacteriia</taxon>
        <taxon>Flavobacteriales</taxon>
        <taxon>Flavobacteriaceae</taxon>
        <taxon>Euzebyella</taxon>
    </lineage>
</organism>
<dbReference type="OrthoDB" id="1123157at2"/>
<gene>
    <name evidence="1" type="ORF">D1013_16115</name>
</gene>
<sequence>MKQILTVLALGFAITCYSQKIVLKKGIIIDSLVVNDSITESYSLYLPTDFEIDRPWPVAFVFDMQGRGSRSLRMFKDAAEEHGYILAAPNNLSDTLSISDNVLATQRMFNTVVTILPIHQNQIYAAGFGSGGKYATLVPTFLKSITGVVACGTSLANTEILTSKNPYRFINIVGNADYNYMDVQQVESTLNRMRFPNQILAFEGGHEWPPSELLSDALGILTMNAMAKGFIDKDDEFVNQNYRKDLASVSTYVSANRPLLAESKLSEMMEIYSPFRTIDSVKDSRKVLRKTSRFKVANRSQTNNFLKEQFLREDYAYYMEEDLLTYNYNNLGWWKYQTEEIQKFKKNPDVLINQMGFRLEGYVNALLADNIDMVKDAKTKDVEGLNFLYMLKTILQPEGHDAYLQVISLSSELDDYGAALFYLEELLKRGYVDKARLYNLDNTALLRITPEFNELVERYLKNARYEIIQE</sequence>
<dbReference type="InterPro" id="IPR029058">
    <property type="entry name" value="AB_hydrolase_fold"/>
</dbReference>
<keyword evidence="2" id="KW-1185">Reference proteome</keyword>
<dbReference type="Proteomes" id="UP000276309">
    <property type="component" value="Chromosome"/>
</dbReference>
<accession>A0A3G2L949</accession>
<name>A0A3G2L949_9FLAO</name>
<proteinExistence type="predicted"/>
<protein>
    <submittedName>
        <fullName evidence="1">Alpha/beta hydrolase</fullName>
    </submittedName>
</protein>
<dbReference type="AlphaFoldDB" id="A0A3G2L949"/>
<dbReference type="Gene3D" id="3.40.50.1820">
    <property type="entry name" value="alpha/beta hydrolase"/>
    <property type="match status" value="1"/>
</dbReference>
<evidence type="ECO:0000313" key="2">
    <source>
        <dbReference type="Proteomes" id="UP000276309"/>
    </source>
</evidence>
<dbReference type="GO" id="GO:0016787">
    <property type="term" value="F:hydrolase activity"/>
    <property type="evidence" value="ECO:0007669"/>
    <property type="project" value="UniProtKB-KW"/>
</dbReference>